<evidence type="ECO:0000313" key="1">
    <source>
        <dbReference type="EMBL" id="KKN49521.1"/>
    </source>
</evidence>
<protein>
    <submittedName>
        <fullName evidence="1">Uncharacterized protein</fullName>
    </submittedName>
</protein>
<proteinExistence type="predicted"/>
<gene>
    <name evidence="1" type="ORF">LCGC14_0642280</name>
</gene>
<dbReference type="AlphaFoldDB" id="A0A0F9TKC8"/>
<feature type="non-terminal residue" evidence="1">
    <location>
        <position position="1"/>
    </location>
</feature>
<organism evidence="1">
    <name type="scientific">marine sediment metagenome</name>
    <dbReference type="NCBI Taxonomy" id="412755"/>
    <lineage>
        <taxon>unclassified sequences</taxon>
        <taxon>metagenomes</taxon>
        <taxon>ecological metagenomes</taxon>
    </lineage>
</organism>
<dbReference type="EMBL" id="LAZR01001165">
    <property type="protein sequence ID" value="KKN49521.1"/>
    <property type="molecule type" value="Genomic_DNA"/>
</dbReference>
<reference evidence="1" key="1">
    <citation type="journal article" date="2015" name="Nature">
        <title>Complex archaea that bridge the gap between prokaryotes and eukaryotes.</title>
        <authorList>
            <person name="Spang A."/>
            <person name="Saw J.H."/>
            <person name="Jorgensen S.L."/>
            <person name="Zaremba-Niedzwiedzka K."/>
            <person name="Martijn J."/>
            <person name="Lind A.E."/>
            <person name="van Eijk R."/>
            <person name="Schleper C."/>
            <person name="Guy L."/>
            <person name="Ettema T.J."/>
        </authorList>
    </citation>
    <scope>NUCLEOTIDE SEQUENCE</scope>
</reference>
<comment type="caution">
    <text evidence="1">The sequence shown here is derived from an EMBL/GenBank/DDBJ whole genome shotgun (WGS) entry which is preliminary data.</text>
</comment>
<sequence>RITMPNWVEQNHIGLLASKKPTFKQWEALGEQLEIVRYSVPFLLGDWANMGQDIFEEDWTQATSIFSEYTAQTIANYASVCRKVPYKNRREDLSFSHHQAVAKIAVEQQKAWLAIAAHDPVENRKLTAKEFRAILDDYPTYLRRCHAFVKRAVTLAIDPTQKRLLTDAVQALSEAYKDEKGVYPDGN</sequence>
<name>A0A0F9TKC8_9ZZZZ</name>
<accession>A0A0F9TKC8</accession>